<dbReference type="InterPro" id="IPR043128">
    <property type="entry name" value="Rev_trsase/Diguanyl_cyclase"/>
</dbReference>
<evidence type="ECO:0000313" key="3">
    <source>
        <dbReference type="Proteomes" id="UP001341281"/>
    </source>
</evidence>
<dbReference type="InterPro" id="IPR053134">
    <property type="entry name" value="RNA-dir_DNA_polymerase"/>
</dbReference>
<dbReference type="PANTHER" id="PTHR24559">
    <property type="entry name" value="TRANSPOSON TY3-I GAG-POL POLYPROTEIN"/>
    <property type="match status" value="1"/>
</dbReference>
<dbReference type="InterPro" id="IPR021109">
    <property type="entry name" value="Peptidase_aspartic_dom_sf"/>
</dbReference>
<dbReference type="SUPFAM" id="SSF56672">
    <property type="entry name" value="DNA/RNA polymerases"/>
    <property type="match status" value="1"/>
</dbReference>
<gene>
    <name evidence="2" type="ORF">U9M48_024344</name>
</gene>
<reference evidence="2 3" key="1">
    <citation type="submission" date="2024-02" db="EMBL/GenBank/DDBJ databases">
        <title>High-quality chromosome-scale genome assembly of Pensacola bahiagrass (Paspalum notatum Flugge var. saurae).</title>
        <authorList>
            <person name="Vega J.M."/>
            <person name="Podio M."/>
            <person name="Orjuela J."/>
            <person name="Siena L.A."/>
            <person name="Pessino S.C."/>
            <person name="Combes M.C."/>
            <person name="Mariac C."/>
            <person name="Albertini E."/>
            <person name="Pupilli F."/>
            <person name="Ortiz J.P.A."/>
            <person name="Leblanc O."/>
        </authorList>
    </citation>
    <scope>NUCLEOTIDE SEQUENCE [LARGE SCALE GENOMIC DNA]</scope>
    <source>
        <strain evidence="2">R1</strain>
        <tissue evidence="2">Leaf</tissue>
    </source>
</reference>
<dbReference type="Gene3D" id="3.30.70.270">
    <property type="match status" value="2"/>
</dbReference>
<keyword evidence="3" id="KW-1185">Reference proteome</keyword>
<dbReference type="FunFam" id="3.30.70.270:FF:000003">
    <property type="entry name" value="Transposon Ty3-G Gag-Pol polyprotein"/>
    <property type="match status" value="1"/>
</dbReference>
<proteinExistence type="predicted"/>
<dbReference type="Pfam" id="PF00078">
    <property type="entry name" value="RVT_1"/>
    <property type="match status" value="1"/>
</dbReference>
<dbReference type="CDD" id="cd01647">
    <property type="entry name" value="RT_LTR"/>
    <property type="match status" value="1"/>
</dbReference>
<feature type="domain" description="Reverse transcriptase" evidence="1">
    <location>
        <begin position="278"/>
        <end position="404"/>
    </location>
</feature>
<protein>
    <recommendedName>
        <fullName evidence="1">Reverse transcriptase domain-containing protein</fullName>
    </recommendedName>
</protein>
<dbReference type="InterPro" id="IPR000477">
    <property type="entry name" value="RT_dom"/>
</dbReference>
<sequence>MSVLEYVQPFIRLSQYCPKDVDTDPRRATRLWGGFDPTLLTHLGRRYDSFTELVDAAIDMEHRLREAHEDQQRKRLASTPPSTTFTFIRKAYAHKHGYEITELKQKYRFTAAGSSINTNHIVRDLRLQVARESLFISPLLGIDVILGMEWLKQHNAIIDVGSRTRSSSGTDVIIHVPLQEHVHHTVNVVEAHVEAQELAKIPVACEYPDVFPKEFPGLPPDRNVEFRIDFVPGMAPVSKRPYRMAPDELKELKTQMQEQLDKGFIRPSSSPWGCPALFVEKKDQGVFSKIYLWSGYHQIKVREEDIPKTDFTTWYGLYEYLVMSFGLINAPAFFMYLMNSVFMNELDKFVVVFIDDILVYSKNEKEHEEHLRIVLSRLRRHKLYAKFSKCAFWLKEVAFLGHILSAKGVAVNPSKVEDVLNWKQPQTVTEIRSFLGLVGYYRRFIKDFSRITTPMTALT</sequence>
<dbReference type="Gene3D" id="3.10.10.10">
    <property type="entry name" value="HIV Type 1 Reverse Transcriptase, subunit A, domain 1"/>
    <property type="match status" value="2"/>
</dbReference>
<name>A0AAQ3TLH4_PASNO</name>
<evidence type="ECO:0000313" key="2">
    <source>
        <dbReference type="EMBL" id="WVZ76364.1"/>
    </source>
</evidence>
<dbReference type="InterPro" id="IPR043502">
    <property type="entry name" value="DNA/RNA_pol_sf"/>
</dbReference>
<accession>A0AAQ3TLH4</accession>
<organism evidence="2 3">
    <name type="scientific">Paspalum notatum var. saurae</name>
    <dbReference type="NCBI Taxonomy" id="547442"/>
    <lineage>
        <taxon>Eukaryota</taxon>
        <taxon>Viridiplantae</taxon>
        <taxon>Streptophyta</taxon>
        <taxon>Embryophyta</taxon>
        <taxon>Tracheophyta</taxon>
        <taxon>Spermatophyta</taxon>
        <taxon>Magnoliopsida</taxon>
        <taxon>Liliopsida</taxon>
        <taxon>Poales</taxon>
        <taxon>Poaceae</taxon>
        <taxon>PACMAD clade</taxon>
        <taxon>Panicoideae</taxon>
        <taxon>Andropogonodae</taxon>
        <taxon>Paspaleae</taxon>
        <taxon>Paspalinae</taxon>
        <taxon>Paspalum</taxon>
    </lineage>
</organism>
<dbReference type="CDD" id="cd00303">
    <property type="entry name" value="retropepsin_like"/>
    <property type="match status" value="1"/>
</dbReference>
<dbReference type="AlphaFoldDB" id="A0AAQ3TLH4"/>
<dbReference type="EMBL" id="CP144749">
    <property type="protein sequence ID" value="WVZ76364.1"/>
    <property type="molecule type" value="Genomic_DNA"/>
</dbReference>
<evidence type="ECO:0000259" key="1">
    <source>
        <dbReference type="Pfam" id="PF00078"/>
    </source>
</evidence>
<dbReference type="Gene3D" id="2.40.70.10">
    <property type="entry name" value="Acid Proteases"/>
    <property type="match status" value="1"/>
</dbReference>
<dbReference type="Pfam" id="PF08284">
    <property type="entry name" value="RVP_2"/>
    <property type="match status" value="1"/>
</dbReference>
<dbReference type="Proteomes" id="UP001341281">
    <property type="component" value="Chromosome 05"/>
</dbReference>
<dbReference type="PANTHER" id="PTHR24559:SF444">
    <property type="entry name" value="REVERSE TRANSCRIPTASE DOMAIN-CONTAINING PROTEIN"/>
    <property type="match status" value="1"/>
</dbReference>